<dbReference type="KEGG" id="llu:AKJ09_09588"/>
<name>A0A0K1QBX0_9BACT</name>
<sequence>MTFRAASSALARAIAFAALLVCTVICCGCSSIAGSKDVELVYEAPATANEGRPDDLRALVLRRLGAGNVAADVTEDGRSLRIVVDETRTENADELVKWSGTVLVLEPDPALPITPRDPADLVARTTTHQDGSVEQYWEGSRAAIARAIDRTTVDRDHRVVGEPIWETASNGEPARWRTRVVYVEPRAELATGIFVGWGDSGTLRLRAQKDSPADTSLQALKTRAHGNVGTDVLVRGETSLGHPVYETDAIVVSFGFGIQAYARAQQEKQLLTTPRLPALRRVDAVGLPRNTELVMACIVVPILLSFAWLAFVRRFDRAHPEPMWLVLLTFVLGGLATVPAALLEYGYTRLSPWLDPRVVTFGGQLFALPLAVVVFTFVIGVSEEGSKFVGALFASRRKEFDEPVDGIVYGIVSSLGFAAAENIQYFAAGRLTAPLVVARCFMSIPAHMFFGAIWGYALGIRLVDRQVRVLAFFLVAALAHGLFDAFLLTDGTGGLAIALNMGMASLFIMMVRRALRHGVIDEASLKVKSDERSLYRVGRPGLFAISSVALHLLAFGIFVLGASYQMARHRPGLGFVGASSLMVLLLAVAAYGVSASMPLDVAVDAYGVTFAGAARAWRRIRGFSVHPGHVLLDCEDGPIRLGPASNEQIAALAGALTDKLGTNGSERHSTLECERPSKDVVARVSTY</sequence>
<feature type="transmembrane region" description="Helical" evidence="1">
    <location>
        <begin position="363"/>
        <end position="382"/>
    </location>
</feature>
<dbReference type="RefSeq" id="WP_146653779.1">
    <property type="nucleotide sequence ID" value="NZ_CP012333.1"/>
</dbReference>
<dbReference type="OrthoDB" id="5504276at2"/>
<reference evidence="2 3" key="1">
    <citation type="submission" date="2015-08" db="EMBL/GenBank/DDBJ databases">
        <authorList>
            <person name="Babu N.S."/>
            <person name="Beckwith C.J."/>
            <person name="Beseler K.G."/>
            <person name="Brison A."/>
            <person name="Carone J.V."/>
            <person name="Caskin T.P."/>
            <person name="Diamond M."/>
            <person name="Durham M.E."/>
            <person name="Foxe J.M."/>
            <person name="Go M."/>
            <person name="Henderson B.A."/>
            <person name="Jones I.B."/>
            <person name="McGettigan J.A."/>
            <person name="Micheletti S.J."/>
            <person name="Nasrallah M.E."/>
            <person name="Ortiz D."/>
            <person name="Piller C.R."/>
            <person name="Privatt S.R."/>
            <person name="Schneider S.L."/>
            <person name="Sharp S."/>
            <person name="Smith T.C."/>
            <person name="Stanton J.D."/>
            <person name="Ullery H.E."/>
            <person name="Wilson R.J."/>
            <person name="Serrano M.G."/>
            <person name="Buck G."/>
            <person name="Lee V."/>
            <person name="Wang Y."/>
            <person name="Carvalho R."/>
            <person name="Voegtly L."/>
            <person name="Shi R."/>
            <person name="Duckworth R."/>
            <person name="Johnson A."/>
            <person name="Loviza R."/>
            <person name="Walstead R."/>
            <person name="Shah Z."/>
            <person name="Kiflezghi M."/>
            <person name="Wade K."/>
            <person name="Ball S.L."/>
            <person name="Bradley K.W."/>
            <person name="Asai D.J."/>
            <person name="Bowman C.A."/>
            <person name="Russell D.A."/>
            <person name="Pope W.H."/>
            <person name="Jacobs-Sera D."/>
            <person name="Hendrix R.W."/>
            <person name="Hatfull G.F."/>
        </authorList>
    </citation>
    <scope>NUCLEOTIDE SEQUENCE [LARGE SCALE GENOMIC DNA]</scope>
    <source>
        <strain evidence="2 3">DSM 27648</strain>
    </source>
</reference>
<dbReference type="Proteomes" id="UP000064967">
    <property type="component" value="Chromosome"/>
</dbReference>
<keyword evidence="3" id="KW-1185">Reference proteome</keyword>
<dbReference type="Pfam" id="PF13367">
    <property type="entry name" value="PrsW-protease"/>
    <property type="match status" value="1"/>
</dbReference>
<keyword evidence="1" id="KW-0472">Membrane</keyword>
<evidence type="ECO:0000313" key="2">
    <source>
        <dbReference type="EMBL" id="AKV02925.1"/>
    </source>
</evidence>
<proteinExistence type="predicted"/>
<feature type="transmembrane region" description="Helical" evidence="1">
    <location>
        <begin position="324"/>
        <end position="343"/>
    </location>
</feature>
<feature type="transmembrane region" description="Helical" evidence="1">
    <location>
        <begin position="432"/>
        <end position="457"/>
    </location>
</feature>
<evidence type="ECO:0000313" key="3">
    <source>
        <dbReference type="Proteomes" id="UP000064967"/>
    </source>
</evidence>
<keyword evidence="1" id="KW-1133">Transmembrane helix</keyword>
<feature type="transmembrane region" description="Helical" evidence="1">
    <location>
        <begin position="573"/>
        <end position="593"/>
    </location>
</feature>
<dbReference type="STRING" id="1391654.AKJ09_09588"/>
<feature type="transmembrane region" description="Helical" evidence="1">
    <location>
        <begin position="293"/>
        <end position="312"/>
    </location>
</feature>
<feature type="transmembrane region" description="Helical" evidence="1">
    <location>
        <begin position="494"/>
        <end position="511"/>
    </location>
</feature>
<dbReference type="PANTHER" id="PTHR36844">
    <property type="entry name" value="PROTEASE PRSW"/>
    <property type="match status" value="1"/>
</dbReference>
<feature type="transmembrane region" description="Helical" evidence="1">
    <location>
        <begin position="542"/>
        <end position="567"/>
    </location>
</feature>
<dbReference type="GO" id="GO:0008233">
    <property type="term" value="F:peptidase activity"/>
    <property type="evidence" value="ECO:0007669"/>
    <property type="project" value="InterPro"/>
</dbReference>
<dbReference type="InterPro" id="IPR026898">
    <property type="entry name" value="PrsW"/>
</dbReference>
<feature type="transmembrane region" description="Helical" evidence="1">
    <location>
        <begin position="403"/>
        <end position="420"/>
    </location>
</feature>
<protein>
    <recommendedName>
        <fullName evidence="4">PrsW family intramembrane metalloprotease</fullName>
    </recommendedName>
</protein>
<dbReference type="PANTHER" id="PTHR36844:SF1">
    <property type="entry name" value="PROTEASE PRSW"/>
    <property type="match status" value="1"/>
</dbReference>
<dbReference type="AlphaFoldDB" id="A0A0K1QBX0"/>
<accession>A0A0K1QBX0</accession>
<keyword evidence="1" id="KW-0812">Transmembrane</keyword>
<evidence type="ECO:0000256" key="1">
    <source>
        <dbReference type="SAM" id="Phobius"/>
    </source>
</evidence>
<gene>
    <name evidence="2" type="ORF">AKJ09_09588</name>
</gene>
<organism evidence="2 3">
    <name type="scientific">Labilithrix luteola</name>
    <dbReference type="NCBI Taxonomy" id="1391654"/>
    <lineage>
        <taxon>Bacteria</taxon>
        <taxon>Pseudomonadati</taxon>
        <taxon>Myxococcota</taxon>
        <taxon>Polyangia</taxon>
        <taxon>Polyangiales</taxon>
        <taxon>Labilitrichaceae</taxon>
        <taxon>Labilithrix</taxon>
    </lineage>
</organism>
<feature type="transmembrane region" description="Helical" evidence="1">
    <location>
        <begin position="469"/>
        <end position="488"/>
    </location>
</feature>
<dbReference type="EMBL" id="CP012333">
    <property type="protein sequence ID" value="AKV02925.1"/>
    <property type="molecule type" value="Genomic_DNA"/>
</dbReference>
<evidence type="ECO:0008006" key="4">
    <source>
        <dbReference type="Google" id="ProtNLM"/>
    </source>
</evidence>